<dbReference type="PANTHER" id="PTHR16515">
    <property type="entry name" value="PR DOMAIN ZINC FINGER PROTEIN"/>
    <property type="match status" value="1"/>
</dbReference>
<evidence type="ECO:0000313" key="11">
    <source>
        <dbReference type="Proteomes" id="UP000663880"/>
    </source>
</evidence>
<dbReference type="OrthoDB" id="6365676at2759"/>
<name>A0A821QVE1_9NEOP</name>
<evidence type="ECO:0000256" key="7">
    <source>
        <dbReference type="ARBA" id="ARBA00023242"/>
    </source>
</evidence>
<feature type="domain" description="C2H2-type" evidence="9">
    <location>
        <begin position="171"/>
        <end position="195"/>
    </location>
</feature>
<dbReference type="InterPro" id="IPR036236">
    <property type="entry name" value="Znf_C2H2_sf"/>
</dbReference>
<dbReference type="GO" id="GO:0010468">
    <property type="term" value="P:regulation of gene expression"/>
    <property type="evidence" value="ECO:0007669"/>
    <property type="project" value="TreeGrafter"/>
</dbReference>
<dbReference type="GO" id="GO:0008270">
    <property type="term" value="F:zinc ion binding"/>
    <property type="evidence" value="ECO:0007669"/>
    <property type="project" value="UniProtKB-KW"/>
</dbReference>
<dbReference type="GO" id="GO:0003677">
    <property type="term" value="F:DNA binding"/>
    <property type="evidence" value="ECO:0007669"/>
    <property type="project" value="UniProtKB-KW"/>
</dbReference>
<dbReference type="Pfam" id="PF00096">
    <property type="entry name" value="zf-C2H2"/>
    <property type="match status" value="1"/>
</dbReference>
<keyword evidence="5" id="KW-0862">Zinc</keyword>
<dbReference type="Pfam" id="PF13912">
    <property type="entry name" value="zf-C2H2_6"/>
    <property type="match status" value="2"/>
</dbReference>
<evidence type="ECO:0000259" key="9">
    <source>
        <dbReference type="PROSITE" id="PS50157"/>
    </source>
</evidence>
<dbReference type="SUPFAM" id="SSF57667">
    <property type="entry name" value="beta-beta-alpha zinc fingers"/>
    <property type="match status" value="4"/>
</dbReference>
<keyword evidence="3" id="KW-0677">Repeat</keyword>
<evidence type="ECO:0000256" key="8">
    <source>
        <dbReference type="PROSITE-ProRule" id="PRU00042"/>
    </source>
</evidence>
<keyword evidence="7" id="KW-0539">Nucleus</keyword>
<feature type="domain" description="C2H2-type" evidence="9">
    <location>
        <begin position="143"/>
        <end position="165"/>
    </location>
</feature>
<dbReference type="SMART" id="SM00355">
    <property type="entry name" value="ZnF_C2H2"/>
    <property type="match status" value="7"/>
</dbReference>
<feature type="domain" description="C2H2-type" evidence="9">
    <location>
        <begin position="56"/>
        <end position="84"/>
    </location>
</feature>
<keyword evidence="6" id="KW-0238">DNA-binding</keyword>
<feature type="domain" description="C2H2-type" evidence="9">
    <location>
        <begin position="83"/>
        <end position="110"/>
    </location>
</feature>
<protein>
    <recommendedName>
        <fullName evidence="9">C2H2-type domain-containing protein</fullName>
    </recommendedName>
</protein>
<feature type="domain" description="C2H2-type" evidence="9">
    <location>
        <begin position="2"/>
        <end position="29"/>
    </location>
</feature>
<evidence type="ECO:0000256" key="6">
    <source>
        <dbReference type="ARBA" id="ARBA00023125"/>
    </source>
</evidence>
<dbReference type="EMBL" id="CAJOBZ010000010">
    <property type="protein sequence ID" value="CAF4830484.1"/>
    <property type="molecule type" value="Genomic_DNA"/>
</dbReference>
<proteinExistence type="predicted"/>
<dbReference type="InterPro" id="IPR050331">
    <property type="entry name" value="Zinc_finger"/>
</dbReference>
<accession>A0A821QVE1</accession>
<feature type="domain" description="C2H2-type" evidence="9">
    <location>
        <begin position="113"/>
        <end position="142"/>
    </location>
</feature>
<comment type="subcellular location">
    <subcellularLocation>
        <location evidence="1">Nucleus</location>
    </subcellularLocation>
</comment>
<evidence type="ECO:0000256" key="2">
    <source>
        <dbReference type="ARBA" id="ARBA00022723"/>
    </source>
</evidence>
<evidence type="ECO:0000313" key="10">
    <source>
        <dbReference type="EMBL" id="CAF4830484.1"/>
    </source>
</evidence>
<comment type="caution">
    <text evidence="10">The sequence shown here is derived from an EMBL/GenBank/DDBJ whole genome shotgun (WGS) entry which is preliminary data.</text>
</comment>
<dbReference type="PANTHER" id="PTHR16515:SF49">
    <property type="entry name" value="GASTRULA ZINC FINGER PROTEIN XLCGF49.1-LIKE-RELATED"/>
    <property type="match status" value="1"/>
</dbReference>
<dbReference type="GO" id="GO:0005634">
    <property type="term" value="C:nucleus"/>
    <property type="evidence" value="ECO:0007669"/>
    <property type="project" value="UniProtKB-SubCell"/>
</dbReference>
<gene>
    <name evidence="10" type="ORF">PMACD_LOCUS5246</name>
</gene>
<sequence length="400" mass="46562">MFACGYCSKGFKYESEKRRHEISHTPQFECTECLKKFSFVSALRRHQKQHKRTGIVQCSECNRNFRDETLLKRHIKYAHKETHICSKCEAKFNSQQALLSHQKTHKPKSERRYQCSYNGCEKTFNFAHHLKHHEQTHSAEKQHYCSSCGKGFIQLHHLKTHLKKHKPNSWLKCNLPECLKIFTNDYALKRHLATHKNLISADDYELFYGYNRITSPTSLEDKHNDLEQMYMEDEKETSELFKKYQLLEDLSFKKSKIIAERIDNVPNLVTYNFGDSTNLNISASKTDDTTCKGCYCAKNKETLRNENMPELKYNSDGTIKIKEFMDNDITIAKNVKKVYIEDKNDFSNFDIPYNSCKAVLGKCIVSGTGTINENCLCAKMAIDDSPIIYHEISELTPIPV</sequence>
<evidence type="ECO:0000256" key="5">
    <source>
        <dbReference type="ARBA" id="ARBA00022833"/>
    </source>
</evidence>
<keyword evidence="4 8" id="KW-0863">Zinc-finger</keyword>
<keyword evidence="11" id="KW-1185">Reference proteome</keyword>
<feature type="domain" description="C2H2-type" evidence="9">
    <location>
        <begin position="28"/>
        <end position="50"/>
    </location>
</feature>
<evidence type="ECO:0000256" key="1">
    <source>
        <dbReference type="ARBA" id="ARBA00004123"/>
    </source>
</evidence>
<evidence type="ECO:0000256" key="3">
    <source>
        <dbReference type="ARBA" id="ARBA00022737"/>
    </source>
</evidence>
<dbReference type="AlphaFoldDB" id="A0A821QVE1"/>
<dbReference type="InterPro" id="IPR013087">
    <property type="entry name" value="Znf_C2H2_type"/>
</dbReference>
<organism evidence="10 11">
    <name type="scientific">Pieris macdunnoughi</name>
    <dbReference type="NCBI Taxonomy" id="345717"/>
    <lineage>
        <taxon>Eukaryota</taxon>
        <taxon>Metazoa</taxon>
        <taxon>Ecdysozoa</taxon>
        <taxon>Arthropoda</taxon>
        <taxon>Hexapoda</taxon>
        <taxon>Insecta</taxon>
        <taxon>Pterygota</taxon>
        <taxon>Neoptera</taxon>
        <taxon>Endopterygota</taxon>
        <taxon>Lepidoptera</taxon>
        <taxon>Glossata</taxon>
        <taxon>Ditrysia</taxon>
        <taxon>Papilionoidea</taxon>
        <taxon>Pieridae</taxon>
        <taxon>Pierinae</taxon>
        <taxon>Pieris</taxon>
    </lineage>
</organism>
<evidence type="ECO:0000256" key="4">
    <source>
        <dbReference type="ARBA" id="ARBA00022771"/>
    </source>
</evidence>
<dbReference type="Proteomes" id="UP000663880">
    <property type="component" value="Unassembled WGS sequence"/>
</dbReference>
<dbReference type="PROSITE" id="PS00028">
    <property type="entry name" value="ZINC_FINGER_C2H2_1"/>
    <property type="match status" value="7"/>
</dbReference>
<reference evidence="10" key="1">
    <citation type="submission" date="2021-02" db="EMBL/GenBank/DDBJ databases">
        <authorList>
            <person name="Steward A R."/>
        </authorList>
    </citation>
    <scope>NUCLEOTIDE SEQUENCE</scope>
</reference>
<dbReference type="Gene3D" id="3.30.160.60">
    <property type="entry name" value="Classic Zinc Finger"/>
    <property type="match status" value="4"/>
</dbReference>
<dbReference type="PROSITE" id="PS50157">
    <property type="entry name" value="ZINC_FINGER_C2H2_2"/>
    <property type="match status" value="7"/>
</dbReference>
<keyword evidence="2" id="KW-0479">Metal-binding</keyword>